<dbReference type="EMBL" id="BPWL01000007">
    <property type="protein sequence ID" value="GJJ12299.1"/>
    <property type="molecule type" value="Genomic_DNA"/>
</dbReference>
<dbReference type="Gene3D" id="3.40.309.10">
    <property type="entry name" value="Aldehyde Dehydrogenase, Chain A, domain 2"/>
    <property type="match status" value="1"/>
</dbReference>
<dbReference type="InterPro" id="IPR016162">
    <property type="entry name" value="Ald_DH_N"/>
</dbReference>
<dbReference type="InterPro" id="IPR015590">
    <property type="entry name" value="Aldehyde_DH_dom"/>
</dbReference>
<dbReference type="Gene3D" id="3.40.605.10">
    <property type="entry name" value="Aldehyde Dehydrogenase, Chain A, domain 1"/>
    <property type="match status" value="1"/>
</dbReference>
<reference evidence="7" key="1">
    <citation type="submission" date="2021-10" db="EMBL/GenBank/DDBJ databases">
        <title>De novo Genome Assembly of Clathrus columnatus (Basidiomycota, Fungi) Using Illumina and Nanopore Sequence Data.</title>
        <authorList>
            <person name="Ogiso-Tanaka E."/>
            <person name="Itagaki H."/>
            <person name="Hosoya T."/>
            <person name="Hosaka K."/>
        </authorList>
    </citation>
    <scope>NUCLEOTIDE SEQUENCE</scope>
    <source>
        <strain evidence="7">MO-923</strain>
    </source>
</reference>
<name>A0AAV5ACC7_9AGAM</name>
<dbReference type="PANTHER" id="PTHR42986">
    <property type="entry name" value="BENZALDEHYDE DEHYDROGENASE YFMT"/>
    <property type="match status" value="1"/>
</dbReference>
<evidence type="ECO:0000313" key="7">
    <source>
        <dbReference type="EMBL" id="GJJ12299.1"/>
    </source>
</evidence>
<evidence type="ECO:0000256" key="1">
    <source>
        <dbReference type="ARBA" id="ARBA00009986"/>
    </source>
</evidence>
<evidence type="ECO:0000313" key="8">
    <source>
        <dbReference type="Proteomes" id="UP001050691"/>
    </source>
</evidence>
<feature type="active site" evidence="4">
    <location>
        <position position="254"/>
    </location>
</feature>
<gene>
    <name evidence="7" type="ORF">Clacol_006540</name>
</gene>
<keyword evidence="3" id="KW-0520">NAD</keyword>
<keyword evidence="8" id="KW-1185">Reference proteome</keyword>
<accession>A0AAV5ACC7</accession>
<dbReference type="InterPro" id="IPR016163">
    <property type="entry name" value="Ald_DH_C"/>
</dbReference>
<dbReference type="InterPro" id="IPR029510">
    <property type="entry name" value="Ald_DH_CS_GLU"/>
</dbReference>
<dbReference type="Proteomes" id="UP001050691">
    <property type="component" value="Unassembled WGS sequence"/>
</dbReference>
<feature type="domain" description="Aldehyde dehydrogenase" evidence="6">
    <location>
        <begin position="17"/>
        <end position="465"/>
    </location>
</feature>
<dbReference type="PANTHER" id="PTHR42986:SF1">
    <property type="entry name" value="BENZALDEHYDE DEHYDROGENASE YFMT"/>
    <property type="match status" value="1"/>
</dbReference>
<keyword evidence="2 5" id="KW-0560">Oxidoreductase</keyword>
<dbReference type="AlphaFoldDB" id="A0AAV5ACC7"/>
<dbReference type="Pfam" id="PF00171">
    <property type="entry name" value="Aldedh"/>
    <property type="match status" value="1"/>
</dbReference>
<dbReference type="SUPFAM" id="SSF53720">
    <property type="entry name" value="ALDH-like"/>
    <property type="match status" value="1"/>
</dbReference>
<evidence type="ECO:0000256" key="4">
    <source>
        <dbReference type="PROSITE-ProRule" id="PRU10007"/>
    </source>
</evidence>
<evidence type="ECO:0000256" key="2">
    <source>
        <dbReference type="ARBA" id="ARBA00023002"/>
    </source>
</evidence>
<organism evidence="7 8">
    <name type="scientific">Clathrus columnatus</name>
    <dbReference type="NCBI Taxonomy" id="1419009"/>
    <lineage>
        <taxon>Eukaryota</taxon>
        <taxon>Fungi</taxon>
        <taxon>Dikarya</taxon>
        <taxon>Basidiomycota</taxon>
        <taxon>Agaricomycotina</taxon>
        <taxon>Agaricomycetes</taxon>
        <taxon>Phallomycetidae</taxon>
        <taxon>Phallales</taxon>
        <taxon>Clathraceae</taxon>
        <taxon>Clathrus</taxon>
    </lineage>
</organism>
<protein>
    <recommendedName>
        <fullName evidence="6">Aldehyde dehydrogenase domain-containing protein</fullName>
    </recommendedName>
</protein>
<dbReference type="InterPro" id="IPR016161">
    <property type="entry name" value="Ald_DH/histidinol_DH"/>
</dbReference>
<evidence type="ECO:0000256" key="3">
    <source>
        <dbReference type="ARBA" id="ARBA00023027"/>
    </source>
</evidence>
<comment type="caution">
    <text evidence="7">The sequence shown here is derived from an EMBL/GenBank/DDBJ whole genome shotgun (WGS) entry which is preliminary data.</text>
</comment>
<evidence type="ECO:0000259" key="6">
    <source>
        <dbReference type="Pfam" id="PF00171"/>
    </source>
</evidence>
<dbReference type="PROSITE" id="PS00687">
    <property type="entry name" value="ALDEHYDE_DEHYDR_GLU"/>
    <property type="match status" value="1"/>
</dbReference>
<dbReference type="GO" id="GO:0016620">
    <property type="term" value="F:oxidoreductase activity, acting on the aldehyde or oxo group of donors, NAD or NADP as acceptor"/>
    <property type="evidence" value="ECO:0007669"/>
    <property type="project" value="InterPro"/>
</dbReference>
<sequence>MVAISHLWINGEPRPSSTGKTFDVINGHTLEVVTKASSASMEDVHKAIEIAHKAQPEWEAIPWRAKRELFIRAAQLVRTPKYTDLVIEAVCQETANIKDWGKGDAWAASMYLMDACNTVTQLVGETMPSRDIGGTTLIERRPHGTVFSISPFNSPFNLAARAIAVPLACGNTVLLKSSEQSPRCAEILVQVLYEAGFPKGVVNLIHVAREDAPEIVAGIIGHKLIRHINFTGSDVVGRIIAQEAAKYLKPCVLELGGKSAVIVLDDANVEEAARAILFAALANSGQVCMSTERVIVQRNISDSLIQTLKTMVKKIHAGTDSSSKIPPLISQGSAERIISLLKDSQERGAEVIVGDLKREGSIIKPHILLGGEPGWPVWDRESFGPMFLVKIVDTEEEAIDLANTTDYSLMGAIWTRDIQKGLRLGRRIRAGHVNINGSTFSAETGVGVHGLGGATGYGRFDVENFTQRHVMVIAPPNLQYPLVVNNIA</sequence>
<comment type="similarity">
    <text evidence="1 5">Belongs to the aldehyde dehydrogenase family.</text>
</comment>
<proteinExistence type="inferred from homology"/>
<evidence type="ECO:0000256" key="5">
    <source>
        <dbReference type="RuleBase" id="RU003345"/>
    </source>
</evidence>